<feature type="transmembrane region" description="Helical" evidence="1">
    <location>
        <begin position="51"/>
        <end position="69"/>
    </location>
</feature>
<evidence type="ECO:0000256" key="1">
    <source>
        <dbReference type="SAM" id="Phobius"/>
    </source>
</evidence>
<name>A0A286E625_9NEIS</name>
<sequence length="396" mass="46583">MGFRLPDIHDRGKYMGFAYALGYTILIYIMIFYILGSIGVGVICYLITNRIIPSVLLAIICLISVPTYLKITDKIEKEKYAKLKQQEWMPEAHRRRNNLLHACKTESKMTVYQKIPAQSGIFIEGNEYRYGSSHPVVDRFLPKQQREEMQQQLSDLHKKCTNNCHEQYEGAISWVNRVRDKGKDEIIKLTDAAFVQTVQDNIRENEWTAKYFTPYFEKGRLKKEYILSNTYGESLEHPLEMRYFYISGTKEWWREAGLTQVAKDWARDWDSLKDTDIVRNPVPNLHIYATYRLTIYDISTVADRQKGIRRGRIAFEDIKTNQVLSEYIGFDMAPDDEFGYHRPSSLNCFSDEKRWNEYLEDGRLNPDDNDPVFEHFFNHAVDKTRKAKIKKVTVFP</sequence>
<reference evidence="2 3" key="1">
    <citation type="submission" date="2017-09" db="EMBL/GenBank/DDBJ databases">
        <authorList>
            <person name="Ehlers B."/>
            <person name="Leendertz F.H."/>
        </authorList>
    </citation>
    <scope>NUCLEOTIDE SEQUENCE [LARGE SCALE GENOMIC DNA]</scope>
    <source>
        <strain evidence="2 3">DSM 16848</strain>
    </source>
</reference>
<accession>A0A286E625</accession>
<protein>
    <submittedName>
        <fullName evidence="2">Uncharacterized protein</fullName>
    </submittedName>
</protein>
<dbReference type="EMBL" id="OCNF01000003">
    <property type="protein sequence ID" value="SOD66321.1"/>
    <property type="molecule type" value="Genomic_DNA"/>
</dbReference>
<gene>
    <name evidence="2" type="ORF">SAMN02746062_00585</name>
</gene>
<dbReference type="Proteomes" id="UP000219669">
    <property type="component" value="Unassembled WGS sequence"/>
</dbReference>
<proteinExistence type="predicted"/>
<keyword evidence="3" id="KW-1185">Reference proteome</keyword>
<evidence type="ECO:0000313" key="2">
    <source>
        <dbReference type="EMBL" id="SOD66321.1"/>
    </source>
</evidence>
<keyword evidence="1" id="KW-0812">Transmembrane</keyword>
<keyword evidence="1" id="KW-1133">Transmembrane helix</keyword>
<evidence type="ECO:0000313" key="3">
    <source>
        <dbReference type="Proteomes" id="UP000219669"/>
    </source>
</evidence>
<keyword evidence="1" id="KW-0472">Membrane</keyword>
<organism evidence="2 3">
    <name type="scientific">Alysiella filiformis DSM 16848</name>
    <dbReference type="NCBI Taxonomy" id="1120981"/>
    <lineage>
        <taxon>Bacteria</taxon>
        <taxon>Pseudomonadati</taxon>
        <taxon>Pseudomonadota</taxon>
        <taxon>Betaproteobacteria</taxon>
        <taxon>Neisseriales</taxon>
        <taxon>Neisseriaceae</taxon>
        <taxon>Alysiella</taxon>
    </lineage>
</organism>
<dbReference type="RefSeq" id="WP_097113658.1">
    <property type="nucleotide sequence ID" value="NZ_OCNF01000003.1"/>
</dbReference>
<feature type="transmembrane region" description="Helical" evidence="1">
    <location>
        <begin position="21"/>
        <end position="45"/>
    </location>
</feature>
<dbReference type="AlphaFoldDB" id="A0A286E625"/>